<keyword evidence="9" id="KW-0479">Metal-binding</keyword>
<dbReference type="OrthoDB" id="9804758at2"/>
<keyword evidence="9" id="KW-0460">Magnesium</keyword>
<evidence type="ECO:0000256" key="9">
    <source>
        <dbReference type="RuleBase" id="RU365090"/>
    </source>
</evidence>
<dbReference type="EMBL" id="CP003732">
    <property type="protein sequence ID" value="AFV11061.1"/>
    <property type="molecule type" value="Genomic_DNA"/>
</dbReference>
<dbReference type="EC" id="2.10.1.1" evidence="4 9"/>
<evidence type="ECO:0000313" key="11">
    <source>
        <dbReference type="EMBL" id="AFV11061.1"/>
    </source>
</evidence>
<dbReference type="Pfam" id="PF03454">
    <property type="entry name" value="MoeA_C"/>
    <property type="match status" value="1"/>
</dbReference>
<organism evidence="11 12">
    <name type="scientific">Thermacetogenium phaeum (strain ATCC BAA-254 / DSM 26808 / PB)</name>
    <dbReference type="NCBI Taxonomy" id="1089553"/>
    <lineage>
        <taxon>Bacteria</taxon>
        <taxon>Bacillati</taxon>
        <taxon>Bacillota</taxon>
        <taxon>Clostridia</taxon>
        <taxon>Thermoanaerobacterales</taxon>
        <taxon>Thermoanaerobacteraceae</taxon>
        <taxon>Thermacetogenium</taxon>
    </lineage>
</organism>
<dbReference type="InterPro" id="IPR005111">
    <property type="entry name" value="MoeA_C_domain_IV"/>
</dbReference>
<dbReference type="PANTHER" id="PTHR10192:SF5">
    <property type="entry name" value="GEPHYRIN"/>
    <property type="match status" value="1"/>
</dbReference>
<dbReference type="InterPro" id="IPR036135">
    <property type="entry name" value="MoeA_linker/N_sf"/>
</dbReference>
<reference evidence="11 12" key="1">
    <citation type="journal article" date="2012" name="BMC Genomics">
        <title>Genome-guided analysis of physiological and morphological traits of the fermentative acetate oxidizer Thermacetogenium phaeum.</title>
        <authorList>
            <person name="Oehler D."/>
            <person name="Poehlein A."/>
            <person name="Leimbach A."/>
            <person name="Muller N."/>
            <person name="Daniel R."/>
            <person name="Gottschalk G."/>
            <person name="Schink B."/>
        </authorList>
    </citation>
    <scope>NUCLEOTIDE SEQUENCE [LARGE SCALE GENOMIC DNA]</scope>
    <source>
        <strain evidence="12">ATCC BAA-254 / DSM 26808 / PB</strain>
    </source>
</reference>
<dbReference type="RefSeq" id="WP_015049942.1">
    <property type="nucleotide sequence ID" value="NC_018870.1"/>
</dbReference>
<dbReference type="PANTHER" id="PTHR10192">
    <property type="entry name" value="MOLYBDOPTERIN BIOSYNTHESIS PROTEIN"/>
    <property type="match status" value="1"/>
</dbReference>
<dbReference type="SUPFAM" id="SSF63867">
    <property type="entry name" value="MoeA C-terminal domain-like"/>
    <property type="match status" value="1"/>
</dbReference>
<dbReference type="InterPro" id="IPR005110">
    <property type="entry name" value="MoeA_linker/N"/>
</dbReference>
<dbReference type="Pfam" id="PF03453">
    <property type="entry name" value="MoeA_N"/>
    <property type="match status" value="1"/>
</dbReference>
<dbReference type="NCBIfam" id="NF045515">
    <property type="entry name" value="Glp_gephyrin"/>
    <property type="match status" value="1"/>
</dbReference>
<dbReference type="GO" id="GO:0005829">
    <property type="term" value="C:cytosol"/>
    <property type="evidence" value="ECO:0007669"/>
    <property type="project" value="TreeGrafter"/>
</dbReference>
<comment type="catalytic activity">
    <reaction evidence="8">
        <text>adenylyl-molybdopterin + molybdate = Mo-molybdopterin + AMP + H(+)</text>
        <dbReference type="Rhea" id="RHEA:35047"/>
        <dbReference type="ChEBI" id="CHEBI:15378"/>
        <dbReference type="ChEBI" id="CHEBI:36264"/>
        <dbReference type="ChEBI" id="CHEBI:62727"/>
        <dbReference type="ChEBI" id="CHEBI:71302"/>
        <dbReference type="ChEBI" id="CHEBI:456215"/>
        <dbReference type="EC" id="2.10.1.1"/>
    </reaction>
</comment>
<keyword evidence="6 9" id="KW-0500">Molybdenum</keyword>
<sequence>MGEELFNVLTVQEAREKMASCLPADLRRITRKSLLDCLGMRLAHPVVAREDVPGFMRSTVDGYAVRAEDTFGASEGLPAFFTVTGEVRPGVAPERVIAPGEAMRVATGAMLPPGADAAVMVEYTEEAGEGCIEVLRPVGPGENILRPDEDIKAGEEVFPGNHLLRPQDIGYLASIGEVELDVFAPLRVGIISTGDELVPPEEKPRPGEVRDINSYTLYSMVRALGGAPVLYGVVRDDTGLLENRLREACRETDLVVISGGSSVGTRDHTAGCIAALGEPGLIFHGLAVRPGKPTLGGVVDGKPVFGLPGHPAAALISFDLLVSPLLKFGGYHSLSEGASPVKAVLARSLGSAPGREEYFRVKLRRDQGRIWADPILGKSGLLTPMVEADGIVRIPLESEGLAQEAEVDVYLFGTDYVL</sequence>
<dbReference type="UniPathway" id="UPA00344"/>
<comment type="similarity">
    <text evidence="3 9">Belongs to the MoeA family.</text>
</comment>
<evidence type="ECO:0000313" key="12">
    <source>
        <dbReference type="Proteomes" id="UP000000467"/>
    </source>
</evidence>
<name>K4LDI1_THEPS</name>
<dbReference type="Gene3D" id="3.40.980.10">
    <property type="entry name" value="MoaB/Mog-like domain"/>
    <property type="match status" value="1"/>
</dbReference>
<evidence type="ECO:0000256" key="5">
    <source>
        <dbReference type="ARBA" id="ARBA00021108"/>
    </source>
</evidence>
<evidence type="ECO:0000259" key="10">
    <source>
        <dbReference type="SMART" id="SM00852"/>
    </source>
</evidence>
<dbReference type="InterPro" id="IPR036688">
    <property type="entry name" value="MoeA_C_domain_IV_sf"/>
</dbReference>
<dbReference type="Gene3D" id="3.90.105.10">
    <property type="entry name" value="Molybdopterin biosynthesis moea protein, domain 2"/>
    <property type="match status" value="1"/>
</dbReference>
<proteinExistence type="inferred from homology"/>
<feature type="domain" description="MoaB/Mog" evidence="10">
    <location>
        <begin position="189"/>
        <end position="328"/>
    </location>
</feature>
<keyword evidence="9" id="KW-0808">Transferase</keyword>
<evidence type="ECO:0000256" key="8">
    <source>
        <dbReference type="ARBA" id="ARBA00047317"/>
    </source>
</evidence>
<dbReference type="SUPFAM" id="SSF63882">
    <property type="entry name" value="MoeA N-terminal region -like"/>
    <property type="match status" value="1"/>
</dbReference>
<keyword evidence="7 9" id="KW-0501">Molybdenum cofactor biosynthesis</keyword>
<evidence type="ECO:0000256" key="2">
    <source>
        <dbReference type="ARBA" id="ARBA00005046"/>
    </source>
</evidence>
<evidence type="ECO:0000256" key="6">
    <source>
        <dbReference type="ARBA" id="ARBA00022505"/>
    </source>
</evidence>
<dbReference type="InterPro" id="IPR038987">
    <property type="entry name" value="MoeA-like"/>
</dbReference>
<comment type="pathway">
    <text evidence="2 9">Cofactor biosynthesis; molybdopterin biosynthesis.</text>
</comment>
<dbReference type="Gene3D" id="2.40.340.10">
    <property type="entry name" value="MoeA, C-terminal, domain IV"/>
    <property type="match status" value="1"/>
</dbReference>
<dbReference type="HOGENOM" id="CLU_010186_7_2_9"/>
<dbReference type="GO" id="GO:0006777">
    <property type="term" value="P:Mo-molybdopterin cofactor biosynthetic process"/>
    <property type="evidence" value="ECO:0007669"/>
    <property type="project" value="UniProtKB-UniRule"/>
</dbReference>
<comment type="cofactor">
    <cofactor evidence="9">
        <name>Mg(2+)</name>
        <dbReference type="ChEBI" id="CHEBI:18420"/>
    </cofactor>
</comment>
<evidence type="ECO:0000256" key="3">
    <source>
        <dbReference type="ARBA" id="ARBA00010763"/>
    </source>
</evidence>
<accession>K4LDI1</accession>
<evidence type="ECO:0000256" key="4">
    <source>
        <dbReference type="ARBA" id="ARBA00013269"/>
    </source>
</evidence>
<dbReference type="Pfam" id="PF00994">
    <property type="entry name" value="MoCF_biosynth"/>
    <property type="match status" value="1"/>
</dbReference>
<comment type="function">
    <text evidence="1 9">Catalyzes the insertion of molybdate into adenylated molybdopterin with the concomitant release of AMP.</text>
</comment>
<dbReference type="NCBIfam" id="TIGR00177">
    <property type="entry name" value="molyb_syn"/>
    <property type="match status" value="1"/>
</dbReference>
<keyword evidence="12" id="KW-1185">Reference proteome</keyword>
<dbReference type="AlphaFoldDB" id="K4LDI1"/>
<evidence type="ECO:0000256" key="7">
    <source>
        <dbReference type="ARBA" id="ARBA00023150"/>
    </source>
</evidence>
<dbReference type="eggNOG" id="COG0303">
    <property type="taxonomic scope" value="Bacteria"/>
</dbReference>
<dbReference type="KEGG" id="tpz:Tph_c08310"/>
<gene>
    <name evidence="11" type="primary">moeA3</name>
    <name evidence="11" type="ordered locus">Tph_c08310</name>
</gene>
<dbReference type="Gene3D" id="2.170.190.11">
    <property type="entry name" value="Molybdopterin biosynthesis moea protein, domain 3"/>
    <property type="match status" value="1"/>
</dbReference>
<dbReference type="Proteomes" id="UP000000467">
    <property type="component" value="Chromosome"/>
</dbReference>
<evidence type="ECO:0000256" key="1">
    <source>
        <dbReference type="ARBA" id="ARBA00002901"/>
    </source>
</evidence>
<dbReference type="GO" id="GO:0046872">
    <property type="term" value="F:metal ion binding"/>
    <property type="evidence" value="ECO:0007669"/>
    <property type="project" value="UniProtKB-UniRule"/>
</dbReference>
<dbReference type="SMART" id="SM00852">
    <property type="entry name" value="MoCF_biosynth"/>
    <property type="match status" value="1"/>
</dbReference>
<protein>
    <recommendedName>
        <fullName evidence="5 9">Molybdopterin molybdenumtransferase</fullName>
        <ecNumber evidence="4 9">2.10.1.1</ecNumber>
    </recommendedName>
</protein>
<dbReference type="GO" id="GO:0061599">
    <property type="term" value="F:molybdopterin molybdotransferase activity"/>
    <property type="evidence" value="ECO:0007669"/>
    <property type="project" value="UniProtKB-UniRule"/>
</dbReference>
<dbReference type="InterPro" id="IPR036425">
    <property type="entry name" value="MoaB/Mog-like_dom_sf"/>
</dbReference>
<dbReference type="SUPFAM" id="SSF53218">
    <property type="entry name" value="Molybdenum cofactor biosynthesis proteins"/>
    <property type="match status" value="1"/>
</dbReference>
<dbReference type="InterPro" id="IPR001453">
    <property type="entry name" value="MoaB/Mog_dom"/>
</dbReference>
<dbReference type="CDD" id="cd00887">
    <property type="entry name" value="MoeA"/>
    <property type="match status" value="1"/>
</dbReference>
<dbReference type="STRING" id="1089553.Tph_c08310"/>